<evidence type="ECO:0000256" key="1">
    <source>
        <dbReference type="SAM" id="MobiDB-lite"/>
    </source>
</evidence>
<feature type="region of interest" description="Disordered" evidence="1">
    <location>
        <begin position="84"/>
        <end position="120"/>
    </location>
</feature>
<reference evidence="2" key="1">
    <citation type="submission" date="2023-07" db="EMBL/GenBank/DDBJ databases">
        <authorList>
            <consortium name="CYATHOMIX"/>
        </authorList>
    </citation>
    <scope>NUCLEOTIDE SEQUENCE</scope>
    <source>
        <strain evidence="2">N/A</strain>
    </source>
</reference>
<sequence>MNDVYLLEALEIYSCEKAKRRTAEVSLQLSQGHRWWCEQSPGGGPSKGPRVDVEADEKIARALGPEVSFGSLRLAESCVGVAAPSECSNPGGSQELLQQLSTSESDSDTDCEEIPKKRGRKEAVPRKKKYALLTKVDSLLDKIQIIVNIQPNNGAVHITGQRTTKTDPNIEESLTLQV</sequence>
<comment type="caution">
    <text evidence="2">The sequence shown here is derived from an EMBL/GenBank/DDBJ whole genome shotgun (WGS) entry which is preliminary data.</text>
</comment>
<dbReference type="Proteomes" id="UP001176961">
    <property type="component" value="Unassembled WGS sequence"/>
</dbReference>
<dbReference type="AlphaFoldDB" id="A0AA36MA90"/>
<protein>
    <submittedName>
        <fullName evidence="2">Uncharacterized protein</fullName>
    </submittedName>
</protein>
<accession>A0AA36MA90</accession>
<organism evidence="2 3">
    <name type="scientific">Cylicocyclus nassatus</name>
    <name type="common">Nematode worm</name>
    <dbReference type="NCBI Taxonomy" id="53992"/>
    <lineage>
        <taxon>Eukaryota</taxon>
        <taxon>Metazoa</taxon>
        <taxon>Ecdysozoa</taxon>
        <taxon>Nematoda</taxon>
        <taxon>Chromadorea</taxon>
        <taxon>Rhabditida</taxon>
        <taxon>Rhabditina</taxon>
        <taxon>Rhabditomorpha</taxon>
        <taxon>Strongyloidea</taxon>
        <taxon>Strongylidae</taxon>
        <taxon>Cylicocyclus</taxon>
    </lineage>
</organism>
<dbReference type="EMBL" id="CATQJL010000305">
    <property type="protein sequence ID" value="CAJ0602332.1"/>
    <property type="molecule type" value="Genomic_DNA"/>
</dbReference>
<keyword evidence="3" id="KW-1185">Reference proteome</keyword>
<evidence type="ECO:0000313" key="3">
    <source>
        <dbReference type="Proteomes" id="UP001176961"/>
    </source>
</evidence>
<feature type="compositionally biased region" description="Low complexity" evidence="1">
    <location>
        <begin position="93"/>
        <end position="104"/>
    </location>
</feature>
<evidence type="ECO:0000313" key="2">
    <source>
        <dbReference type="EMBL" id="CAJ0602332.1"/>
    </source>
</evidence>
<proteinExistence type="predicted"/>
<name>A0AA36MA90_CYLNA</name>
<gene>
    <name evidence="2" type="ORF">CYNAS_LOCUS14315</name>
</gene>